<dbReference type="InterPro" id="IPR025852">
    <property type="entry name" value="SM_dom_ATX"/>
</dbReference>
<feature type="region of interest" description="Disordered" evidence="1">
    <location>
        <begin position="275"/>
        <end position="462"/>
    </location>
</feature>
<name>A0A8K1CHW5_PYTOL</name>
<dbReference type="OrthoDB" id="2275718at2759"/>
<feature type="compositionally biased region" description="Low complexity" evidence="1">
    <location>
        <begin position="340"/>
        <end position="366"/>
    </location>
</feature>
<dbReference type="AlphaFoldDB" id="A0A8K1CHW5"/>
<dbReference type="PANTHER" id="PTHR12854">
    <property type="entry name" value="ATAXIN 2-RELATED"/>
    <property type="match status" value="1"/>
</dbReference>
<feature type="compositionally biased region" description="Low complexity" evidence="1">
    <location>
        <begin position="14"/>
        <end position="31"/>
    </location>
</feature>
<evidence type="ECO:0000256" key="1">
    <source>
        <dbReference type="SAM" id="MobiDB-lite"/>
    </source>
</evidence>
<dbReference type="Proteomes" id="UP000794436">
    <property type="component" value="Unassembled WGS sequence"/>
</dbReference>
<dbReference type="Pfam" id="PF14438">
    <property type="entry name" value="SM-ATX"/>
    <property type="match status" value="1"/>
</dbReference>
<dbReference type="SMART" id="SM01272">
    <property type="entry name" value="LsmAD"/>
    <property type="match status" value="1"/>
</dbReference>
<evidence type="ECO:0000313" key="3">
    <source>
        <dbReference type="EMBL" id="TMW63020.1"/>
    </source>
</evidence>
<feature type="region of interest" description="Disordered" evidence="1">
    <location>
        <begin position="590"/>
        <end position="646"/>
    </location>
</feature>
<feature type="compositionally biased region" description="Low complexity" evidence="1">
    <location>
        <begin position="596"/>
        <end position="605"/>
    </location>
</feature>
<feature type="region of interest" description="Disordered" evidence="1">
    <location>
        <begin position="1"/>
        <end position="76"/>
    </location>
</feature>
<dbReference type="InterPro" id="IPR045117">
    <property type="entry name" value="ATXN2-like"/>
</dbReference>
<organism evidence="3 4">
    <name type="scientific">Pythium oligandrum</name>
    <name type="common">Mycoparasitic fungus</name>
    <dbReference type="NCBI Taxonomy" id="41045"/>
    <lineage>
        <taxon>Eukaryota</taxon>
        <taxon>Sar</taxon>
        <taxon>Stramenopiles</taxon>
        <taxon>Oomycota</taxon>
        <taxon>Peronosporomycetes</taxon>
        <taxon>Pythiales</taxon>
        <taxon>Pythiaceae</taxon>
        <taxon>Pythium</taxon>
    </lineage>
</organism>
<dbReference type="GO" id="GO:0003729">
    <property type="term" value="F:mRNA binding"/>
    <property type="evidence" value="ECO:0007669"/>
    <property type="project" value="TreeGrafter"/>
</dbReference>
<dbReference type="PANTHER" id="PTHR12854:SF7">
    <property type="entry name" value="ATAXIN-2 HOMOLOG"/>
    <property type="match status" value="1"/>
</dbReference>
<protein>
    <recommendedName>
        <fullName evidence="2">LsmAD domain-containing protein</fullName>
    </recommendedName>
</protein>
<accession>A0A8K1CHW5</accession>
<dbReference type="GO" id="GO:0034063">
    <property type="term" value="P:stress granule assembly"/>
    <property type="evidence" value="ECO:0007669"/>
    <property type="project" value="TreeGrafter"/>
</dbReference>
<reference evidence="3" key="1">
    <citation type="submission" date="2019-03" db="EMBL/GenBank/DDBJ databases">
        <title>Long read genome sequence of the mycoparasitic Pythium oligandrum ATCC 38472 isolated from sugarbeet rhizosphere.</title>
        <authorList>
            <person name="Gaulin E."/>
        </authorList>
    </citation>
    <scope>NUCLEOTIDE SEQUENCE</scope>
    <source>
        <strain evidence="3">ATCC 38472_TT</strain>
    </source>
</reference>
<feature type="compositionally biased region" description="Basic and acidic residues" evidence="1">
    <location>
        <begin position="37"/>
        <end position="52"/>
    </location>
</feature>
<feature type="compositionally biased region" description="Low complexity" evidence="1">
    <location>
        <begin position="442"/>
        <end position="461"/>
    </location>
</feature>
<dbReference type="InterPro" id="IPR009604">
    <property type="entry name" value="LsmAD_domain"/>
</dbReference>
<sequence length="646" mass="68608">MQGSKTAAAPGSKAANQPRNATPNAANNTSKKANKKKQGDKPKTNGKEESDVKSASAPPPGFAPAPVSTPTTGFSEHQQRLLRHRALFAFRFLVGKAVEVQLVDSSRYIGILDCIDPDDFSVVLKNTQRKSESSEPFDSGSTVIFKRRQLAHMSADGVVNYTEGAVGATATATAGFRTDTEISGRSHEHLYGRELEMASSWLDPQLDTGELEDTRRRSSAKNAWNQFEANEKLFGVVSTFDENLYTTKLDKTKISNEQSRQAELLAREIERETTGNFHLQEERGQKVQREDLDEEALYSSVDRKQKTPSPTAVSRGPNAYVPPALRNAQQKQTGAGPAQTKPASPSAKTPATPAAAPPAGAASRKPLSFSEAVTGRTASAPAKEEPKPVSPKKAAPPAKNGQAKTSSPAPKENKASSKAPASQNDKKASKPATGEKPAKTEGSSTAAAAAKPLTAPAKKGLNPNAKEFKLSASAAEFTPKFMAPAATATSSPYQHGAQYPPHIHPAPHPGMGYAPAPEEWVYDPNFMLDDSEYAAAAYMGYGMPMVPNPAMMQQPVYPPMMHQQPVMRGQRGHGDYGGYAQQGMYNPRGYYGQGAPGYPAGAAGAPQPPLPREPTPTDGTAPPEDASAENAGATPPASKSDAKPKQ</sequence>
<feature type="compositionally biased region" description="Basic and acidic residues" evidence="1">
    <location>
        <begin position="275"/>
        <end position="290"/>
    </location>
</feature>
<dbReference type="Gene3D" id="2.30.30.100">
    <property type="match status" value="1"/>
</dbReference>
<dbReference type="Pfam" id="PF06741">
    <property type="entry name" value="LsmAD"/>
    <property type="match status" value="1"/>
</dbReference>
<gene>
    <name evidence="3" type="ORF">Poli38472_005638</name>
</gene>
<dbReference type="EMBL" id="SPLM01000073">
    <property type="protein sequence ID" value="TMW63020.1"/>
    <property type="molecule type" value="Genomic_DNA"/>
</dbReference>
<dbReference type="GO" id="GO:0010494">
    <property type="term" value="C:cytoplasmic stress granule"/>
    <property type="evidence" value="ECO:0007669"/>
    <property type="project" value="TreeGrafter"/>
</dbReference>
<proteinExistence type="predicted"/>
<feature type="compositionally biased region" description="Low complexity" evidence="1">
    <location>
        <begin position="391"/>
        <end position="404"/>
    </location>
</feature>
<comment type="caution">
    <text evidence="3">The sequence shown here is derived from an EMBL/GenBank/DDBJ whole genome shotgun (WGS) entry which is preliminary data.</text>
</comment>
<evidence type="ECO:0000259" key="2">
    <source>
        <dbReference type="SMART" id="SM01272"/>
    </source>
</evidence>
<keyword evidence="4" id="KW-1185">Reference proteome</keyword>
<evidence type="ECO:0000313" key="4">
    <source>
        <dbReference type="Proteomes" id="UP000794436"/>
    </source>
</evidence>
<feature type="domain" description="LsmAD" evidence="2">
    <location>
        <begin position="234"/>
        <end position="304"/>
    </location>
</feature>